<evidence type="ECO:0000313" key="2">
    <source>
        <dbReference type="Proteomes" id="UP000199107"/>
    </source>
</evidence>
<dbReference type="OrthoDB" id="5465469at2"/>
<protein>
    <recommendedName>
        <fullName evidence="3">Glycosyl transferase family 2</fullName>
    </recommendedName>
</protein>
<evidence type="ECO:0008006" key="3">
    <source>
        <dbReference type="Google" id="ProtNLM"/>
    </source>
</evidence>
<dbReference type="RefSeq" id="WP_143025021.1">
    <property type="nucleotide sequence ID" value="NZ_FNGH01000001.1"/>
</dbReference>
<sequence length="290" mass="33305">MLRKYLVWLNSRRYQLSGFLIKNWVFFRFFFTPKNRNKESGVVISLTSYPERISVVHYVIKSLIVGSDIPEKIVLWLGQDEMKGVSIPKSLSVLDKCTAIFEIRYVPRGLKSYDKLVHALDAFPDYIIVTVDDDTLYPRYFLKDFLAKHRENQRSVVCYRGVNLEKNSSRGFKPYNEMLSASRSFESKGESWSLMPTGCSGVLYPPGSLSELASSYELIRKYALHADDIWFKACALSADTPAILVRNKCIRFPSIGNNKEALYFENVVNGGNDKALKLVFDNFNLWGRLD</sequence>
<name>A0A1G9ESB4_9GAMM</name>
<dbReference type="Proteomes" id="UP000199107">
    <property type="component" value="Unassembled WGS sequence"/>
</dbReference>
<gene>
    <name evidence="1" type="ORF">SAMN05192555_101212</name>
</gene>
<keyword evidence="2" id="KW-1185">Reference proteome</keyword>
<proteinExistence type="predicted"/>
<dbReference type="STRING" id="48727.SAMN05192555_101212"/>
<reference evidence="2" key="1">
    <citation type="submission" date="2016-10" db="EMBL/GenBank/DDBJ databases">
        <authorList>
            <person name="Varghese N."/>
            <person name="Submissions S."/>
        </authorList>
    </citation>
    <scope>NUCLEOTIDE SEQUENCE [LARGE SCALE GENOMIC DNA]</scope>
    <source>
        <strain evidence="2">AAP</strain>
    </source>
</reference>
<evidence type="ECO:0000313" key="1">
    <source>
        <dbReference type="EMBL" id="SDK79082.1"/>
    </source>
</evidence>
<accession>A0A1G9ESB4</accession>
<dbReference type="EMBL" id="FNGH01000001">
    <property type="protein sequence ID" value="SDK79082.1"/>
    <property type="molecule type" value="Genomic_DNA"/>
</dbReference>
<dbReference type="AlphaFoldDB" id="A0A1G9ESB4"/>
<organism evidence="1 2">
    <name type="scientific">Franzmannia pantelleriensis</name>
    <dbReference type="NCBI Taxonomy" id="48727"/>
    <lineage>
        <taxon>Bacteria</taxon>
        <taxon>Pseudomonadati</taxon>
        <taxon>Pseudomonadota</taxon>
        <taxon>Gammaproteobacteria</taxon>
        <taxon>Oceanospirillales</taxon>
        <taxon>Halomonadaceae</taxon>
        <taxon>Franzmannia</taxon>
    </lineage>
</organism>